<dbReference type="Proteomes" id="UP000035704">
    <property type="component" value="Chromosome"/>
</dbReference>
<dbReference type="RefSeq" id="WP_044825748.1">
    <property type="nucleotide sequence ID" value="NZ_CP009687.1"/>
</dbReference>
<dbReference type="KEGG" id="cace:CACET_c07430"/>
<reference evidence="1 2" key="1">
    <citation type="submission" date="2014-10" db="EMBL/GenBank/DDBJ databases">
        <title>Genome sequence of Clostridium aceticum DSM 1496.</title>
        <authorList>
            <person name="Poehlein A."/>
            <person name="Schiel-Bengelsdorf B."/>
            <person name="Gottschalk G."/>
            <person name="Duerre P."/>
            <person name="Daniel R."/>
        </authorList>
    </citation>
    <scope>NUCLEOTIDE SEQUENCE [LARGE SCALE GENOMIC DNA]</scope>
    <source>
        <strain evidence="1 2">DSM 1496</strain>
    </source>
</reference>
<organism evidence="1 2">
    <name type="scientific">Clostridium aceticum</name>
    <dbReference type="NCBI Taxonomy" id="84022"/>
    <lineage>
        <taxon>Bacteria</taxon>
        <taxon>Bacillati</taxon>
        <taxon>Bacillota</taxon>
        <taxon>Clostridia</taxon>
        <taxon>Eubacteriales</taxon>
        <taxon>Clostridiaceae</taxon>
        <taxon>Clostridium</taxon>
    </lineage>
</organism>
<gene>
    <name evidence="1" type="ORF">CACET_c07430</name>
</gene>
<accession>A0A0D8I780</accession>
<dbReference type="PATRIC" id="fig|84022.5.peg.1231"/>
<evidence type="ECO:0000313" key="1">
    <source>
        <dbReference type="EMBL" id="AKL94253.1"/>
    </source>
</evidence>
<protein>
    <submittedName>
        <fullName evidence="1">Uncharacterized protein</fullName>
    </submittedName>
</protein>
<name>A0A0D8I780_9CLOT</name>
<sequence length="68" mass="7417">MSELNKNDVLGNFFGGIFGGKSNILVILVLFLLLSQGGKGCGFWGKFDENLILVFVVVILLFGGSFRF</sequence>
<dbReference type="AlphaFoldDB" id="A0A0D8I780"/>
<dbReference type="STRING" id="84022.CACET_c07430"/>
<evidence type="ECO:0000313" key="2">
    <source>
        <dbReference type="Proteomes" id="UP000035704"/>
    </source>
</evidence>
<dbReference type="EMBL" id="CP009687">
    <property type="protein sequence ID" value="AKL94253.1"/>
    <property type="molecule type" value="Genomic_DNA"/>
</dbReference>
<keyword evidence="2" id="KW-1185">Reference proteome</keyword>
<proteinExistence type="predicted"/>